<dbReference type="OrthoDB" id="8118055at2759"/>
<feature type="binding site" evidence="5">
    <location>
        <position position="150"/>
    </location>
    <ligand>
        <name>Ca(2+)</name>
        <dbReference type="ChEBI" id="CHEBI:29108"/>
    </ligand>
</feature>
<gene>
    <name evidence="7" type="ORF">ANCDUO_19386</name>
</gene>
<evidence type="ECO:0000256" key="3">
    <source>
        <dbReference type="ARBA" id="ARBA00022824"/>
    </source>
</evidence>
<dbReference type="GO" id="GO:0016020">
    <property type="term" value="C:membrane"/>
    <property type="evidence" value="ECO:0007669"/>
    <property type="project" value="InterPro"/>
</dbReference>
<protein>
    <recommendedName>
        <fullName evidence="6">alpha-1,2-Mannosidase</fullName>
        <ecNumber evidence="6">3.2.1.-</ecNumber>
    </recommendedName>
</protein>
<evidence type="ECO:0000256" key="6">
    <source>
        <dbReference type="RuleBase" id="RU361193"/>
    </source>
</evidence>
<evidence type="ECO:0000256" key="2">
    <source>
        <dbReference type="ARBA" id="ARBA00007658"/>
    </source>
</evidence>
<dbReference type="EMBL" id="KN749437">
    <property type="protein sequence ID" value="KIH50535.1"/>
    <property type="molecule type" value="Genomic_DNA"/>
</dbReference>
<keyword evidence="3" id="KW-0256">Endoplasmic reticulum</keyword>
<dbReference type="PANTHER" id="PTHR45679">
    <property type="entry name" value="ER DEGRADATION-ENHANCING ALPHA-MANNOSIDASE-LIKE PROTEIN 2"/>
    <property type="match status" value="1"/>
</dbReference>
<dbReference type="PRINTS" id="PR00747">
    <property type="entry name" value="GLYHDRLASE47"/>
</dbReference>
<dbReference type="InterPro" id="IPR036026">
    <property type="entry name" value="Seven-hairpin_glycosidases"/>
</dbReference>
<comment type="cofactor">
    <cofactor evidence="5">
        <name>Ca(2+)</name>
        <dbReference type="ChEBI" id="CHEBI:29108"/>
    </cofactor>
</comment>
<organism evidence="7 8">
    <name type="scientific">Ancylostoma duodenale</name>
    <dbReference type="NCBI Taxonomy" id="51022"/>
    <lineage>
        <taxon>Eukaryota</taxon>
        <taxon>Metazoa</taxon>
        <taxon>Ecdysozoa</taxon>
        <taxon>Nematoda</taxon>
        <taxon>Chromadorea</taxon>
        <taxon>Rhabditida</taxon>
        <taxon>Rhabditina</taxon>
        <taxon>Rhabditomorpha</taxon>
        <taxon>Strongyloidea</taxon>
        <taxon>Ancylostomatidae</taxon>
        <taxon>Ancylostomatinae</taxon>
        <taxon>Ancylostoma</taxon>
    </lineage>
</organism>
<dbReference type="EC" id="3.2.1.-" evidence="6"/>
<dbReference type="PANTHER" id="PTHR45679:SF6">
    <property type="entry name" value="ER DEGRADATION-ENHANCING ALPHA-MANNOSIDASE-LIKE PROTEIN 2"/>
    <property type="match status" value="1"/>
</dbReference>
<comment type="subcellular location">
    <subcellularLocation>
        <location evidence="1">Endoplasmic reticulum</location>
    </subcellularLocation>
</comment>
<keyword evidence="6" id="KW-0326">Glycosidase</keyword>
<evidence type="ECO:0000313" key="8">
    <source>
        <dbReference type="Proteomes" id="UP000054047"/>
    </source>
</evidence>
<dbReference type="GO" id="GO:0005509">
    <property type="term" value="F:calcium ion binding"/>
    <property type="evidence" value="ECO:0007669"/>
    <property type="project" value="InterPro"/>
</dbReference>
<evidence type="ECO:0000256" key="1">
    <source>
        <dbReference type="ARBA" id="ARBA00004240"/>
    </source>
</evidence>
<dbReference type="Proteomes" id="UP000054047">
    <property type="component" value="Unassembled WGS sequence"/>
</dbReference>
<reference evidence="7 8" key="1">
    <citation type="submission" date="2013-12" db="EMBL/GenBank/DDBJ databases">
        <title>Draft genome of the parsitic nematode Ancylostoma duodenale.</title>
        <authorList>
            <person name="Mitreva M."/>
        </authorList>
    </citation>
    <scope>NUCLEOTIDE SEQUENCE [LARGE SCALE GENOMIC DNA]</scope>
    <source>
        <strain evidence="7 8">Zhejiang</strain>
    </source>
</reference>
<dbReference type="InterPro" id="IPR012341">
    <property type="entry name" value="6hp_glycosidase-like_sf"/>
</dbReference>
<keyword evidence="5" id="KW-0106">Calcium</keyword>
<dbReference type="Gene3D" id="1.50.10.10">
    <property type="match status" value="1"/>
</dbReference>
<dbReference type="GO" id="GO:1904380">
    <property type="term" value="P:endoplasmic reticulum mannose trimming"/>
    <property type="evidence" value="ECO:0007669"/>
    <property type="project" value="InterPro"/>
</dbReference>
<sequence>MVGEVEDASRIMLQYSQVIRQYGFPPEFYNIQSSISEKRTAFPLRPEFVESLMYLYRATQDPLYLELGAQVVDAIEHSAKTSCGYATINNVNDHSIEDRMESFFLAETTKYLYLLFDPDNFLHNDGLKARIVDTPNGECVIDAGGYIFNTEAHPIDPAIVHCCSAQRQAEREAVQKWEDQYDLLSILDHHDSISPTHLHKESLPDFLASLKKIREDPRYFEEAGSNCKPSDDGEIEYEVDESLLDEIREKNFS</sequence>
<dbReference type="GO" id="GO:0004571">
    <property type="term" value="F:mannosyl-oligosaccharide 1,2-alpha-mannosidase activity"/>
    <property type="evidence" value="ECO:0007669"/>
    <property type="project" value="InterPro"/>
</dbReference>
<keyword evidence="6" id="KW-0378">Hydrolase</keyword>
<evidence type="ECO:0000313" key="7">
    <source>
        <dbReference type="EMBL" id="KIH50535.1"/>
    </source>
</evidence>
<evidence type="ECO:0000256" key="5">
    <source>
        <dbReference type="PIRSR" id="PIRSR601382-2"/>
    </source>
</evidence>
<dbReference type="Pfam" id="PF01532">
    <property type="entry name" value="Glyco_hydro_47"/>
    <property type="match status" value="1"/>
</dbReference>
<dbReference type="InterPro" id="IPR001382">
    <property type="entry name" value="Glyco_hydro_47"/>
</dbReference>
<comment type="similarity">
    <text evidence="2 6">Belongs to the glycosyl hydrolase 47 family.</text>
</comment>
<proteinExistence type="inferred from homology"/>
<dbReference type="SUPFAM" id="SSF48225">
    <property type="entry name" value="Seven-hairpin glycosidases"/>
    <property type="match status" value="1"/>
</dbReference>
<dbReference type="AlphaFoldDB" id="A0A0C2FPR6"/>
<name>A0A0C2FPR6_9BILA</name>
<evidence type="ECO:0000256" key="4">
    <source>
        <dbReference type="ARBA" id="ARBA00023180"/>
    </source>
</evidence>
<dbReference type="GO" id="GO:0044322">
    <property type="term" value="C:endoplasmic reticulum quality control compartment"/>
    <property type="evidence" value="ECO:0007669"/>
    <property type="project" value="GOC"/>
</dbReference>
<dbReference type="InterPro" id="IPR044674">
    <property type="entry name" value="EDEM1/2/3"/>
</dbReference>
<keyword evidence="5" id="KW-0479">Metal-binding</keyword>
<accession>A0A0C2FPR6</accession>
<keyword evidence="8" id="KW-1185">Reference proteome</keyword>
<dbReference type="GO" id="GO:0005975">
    <property type="term" value="P:carbohydrate metabolic process"/>
    <property type="evidence" value="ECO:0007669"/>
    <property type="project" value="InterPro"/>
</dbReference>
<keyword evidence="4" id="KW-0325">Glycoprotein</keyword>